<gene>
    <name evidence="2" type="ORF">AUJ73_03005</name>
</gene>
<reference evidence="2 3" key="1">
    <citation type="journal article" date="2016" name="Environ. Microbiol.">
        <title>Genomic resolution of a cold subsurface aquifer community provides metabolic insights for novel microbes adapted to high CO concentrations.</title>
        <authorList>
            <person name="Probst A.J."/>
            <person name="Castelle C.J."/>
            <person name="Singh A."/>
            <person name="Brown C.T."/>
            <person name="Anantharaman K."/>
            <person name="Sharon I."/>
            <person name="Hug L.A."/>
            <person name="Burstein D."/>
            <person name="Emerson J.B."/>
            <person name="Thomas B.C."/>
            <person name="Banfield J.F."/>
        </authorList>
    </citation>
    <scope>NUCLEOTIDE SEQUENCE [LARGE SCALE GENOMIC DNA]</scope>
    <source>
        <strain evidence="2">CG1_02_37_22</strain>
    </source>
</reference>
<accession>A0A1J4TTM7</accession>
<evidence type="ECO:0008006" key="4">
    <source>
        <dbReference type="Google" id="ProtNLM"/>
    </source>
</evidence>
<feature type="chain" id="PRO_5012023601" description="Trimeric autotransporter adhesin YadA-like stalk domain-containing protein" evidence="1">
    <location>
        <begin position="25"/>
        <end position="195"/>
    </location>
</feature>
<dbReference type="AlphaFoldDB" id="A0A1J4TTM7"/>
<name>A0A1J4TTM7_9BACT</name>
<feature type="signal peptide" evidence="1">
    <location>
        <begin position="1"/>
        <end position="24"/>
    </location>
</feature>
<sequence length="195" mass="19319">MIKKLFGISVGAAMVLASVVPALAANQLGNQTTGPFSRNLAIRNYTKTAVVTIGNLGRLTQTSASTSVSGNNNADFNTQGGAATSGEALATNTKQASLNTGAYALSQDSAVADDMGVNDTTGPFSTNAIVFNSDKTAVVGVTNVGAITQTSSSTAVSGGNSSSFNTIGGTVNAGPATSDTTSTAILNDTVVSISQ</sequence>
<evidence type="ECO:0000256" key="1">
    <source>
        <dbReference type="SAM" id="SignalP"/>
    </source>
</evidence>
<keyword evidence="1" id="KW-0732">Signal</keyword>
<dbReference type="Proteomes" id="UP000183120">
    <property type="component" value="Unassembled WGS sequence"/>
</dbReference>
<evidence type="ECO:0000313" key="2">
    <source>
        <dbReference type="EMBL" id="OIO13957.1"/>
    </source>
</evidence>
<organism evidence="2 3">
    <name type="scientific">Candidatus Gottesmanbacteria bacterium CG1_02_37_22</name>
    <dbReference type="NCBI Taxonomy" id="1805209"/>
    <lineage>
        <taxon>Bacteria</taxon>
        <taxon>Candidatus Gottesmaniibacteriota</taxon>
    </lineage>
</organism>
<evidence type="ECO:0000313" key="3">
    <source>
        <dbReference type="Proteomes" id="UP000183120"/>
    </source>
</evidence>
<protein>
    <recommendedName>
        <fullName evidence="4">Trimeric autotransporter adhesin YadA-like stalk domain-containing protein</fullName>
    </recommendedName>
</protein>
<dbReference type="EMBL" id="MNUY01000046">
    <property type="protein sequence ID" value="OIO13957.1"/>
    <property type="molecule type" value="Genomic_DNA"/>
</dbReference>
<proteinExistence type="predicted"/>
<comment type="caution">
    <text evidence="2">The sequence shown here is derived from an EMBL/GenBank/DDBJ whole genome shotgun (WGS) entry which is preliminary data.</text>
</comment>